<feature type="region of interest" description="C" evidence="10">
    <location>
        <begin position="566"/>
        <end position="641"/>
    </location>
</feature>
<evidence type="ECO:0000259" key="13">
    <source>
        <dbReference type="SMART" id="SM00387"/>
    </source>
</evidence>
<dbReference type="STRING" id="44575.SAMN05216419_100747"/>
<organism evidence="14 15">
    <name type="scientific">Nitrosomonas cryotolerans ATCC 49181</name>
    <dbReference type="NCBI Taxonomy" id="1131553"/>
    <lineage>
        <taxon>Bacteria</taxon>
        <taxon>Pseudomonadati</taxon>
        <taxon>Pseudomonadota</taxon>
        <taxon>Betaproteobacteria</taxon>
        <taxon>Nitrosomonadales</taxon>
        <taxon>Nitrosomonadaceae</taxon>
        <taxon>Nitrosomonas</taxon>
    </lineage>
</organism>
<evidence type="ECO:0000256" key="6">
    <source>
        <dbReference type="ARBA" id="ARBA00023016"/>
    </source>
</evidence>
<dbReference type="PANTHER" id="PTHR11528">
    <property type="entry name" value="HEAT SHOCK PROTEIN 90 FAMILY MEMBER"/>
    <property type="match status" value="1"/>
</dbReference>
<dbReference type="CDD" id="cd16927">
    <property type="entry name" value="HATPase_Hsp90-like"/>
    <property type="match status" value="1"/>
</dbReference>
<dbReference type="InterPro" id="IPR019805">
    <property type="entry name" value="Heat_shock_protein_90_CS"/>
</dbReference>
<feature type="binding site" evidence="11">
    <location>
        <position position="102"/>
    </location>
    <ligand>
        <name>ATP</name>
        <dbReference type="ChEBI" id="CHEBI:30616"/>
    </ligand>
</feature>
<dbReference type="AlphaFoldDB" id="A0A1N6GHM3"/>
<dbReference type="NCBIfam" id="NF003555">
    <property type="entry name" value="PRK05218.1"/>
    <property type="match status" value="1"/>
</dbReference>
<dbReference type="SMART" id="SM00387">
    <property type="entry name" value="HATPase_c"/>
    <property type="match status" value="1"/>
</dbReference>
<dbReference type="FunFam" id="3.30.565.10:FF:000009">
    <property type="entry name" value="Molecular chaperone HtpG"/>
    <property type="match status" value="1"/>
</dbReference>
<comment type="subcellular location">
    <subcellularLocation>
        <location evidence="1 10">Cytoplasm</location>
    </subcellularLocation>
</comment>
<evidence type="ECO:0000256" key="9">
    <source>
        <dbReference type="ARBA" id="ARBA00070675"/>
    </source>
</evidence>
<evidence type="ECO:0000256" key="5">
    <source>
        <dbReference type="ARBA" id="ARBA00022840"/>
    </source>
</evidence>
<keyword evidence="5 10" id="KW-0067">ATP-binding</keyword>
<dbReference type="InterPro" id="IPR020575">
    <property type="entry name" value="Hsp90_N"/>
</dbReference>
<dbReference type="HAMAP" id="MF_00505">
    <property type="entry name" value="HSP90"/>
    <property type="match status" value="1"/>
</dbReference>
<evidence type="ECO:0000256" key="3">
    <source>
        <dbReference type="ARBA" id="ARBA00022490"/>
    </source>
</evidence>
<feature type="region of interest" description="A; substrate-binding" evidence="10">
    <location>
        <begin position="1"/>
        <end position="343"/>
    </location>
</feature>
<dbReference type="GO" id="GO:0140662">
    <property type="term" value="F:ATP-dependent protein folding chaperone"/>
    <property type="evidence" value="ECO:0007669"/>
    <property type="project" value="InterPro"/>
</dbReference>
<dbReference type="GO" id="GO:0016887">
    <property type="term" value="F:ATP hydrolysis activity"/>
    <property type="evidence" value="ECO:0007669"/>
    <property type="project" value="InterPro"/>
</dbReference>
<evidence type="ECO:0000256" key="12">
    <source>
        <dbReference type="SAM" id="Coils"/>
    </source>
</evidence>
<evidence type="ECO:0000256" key="2">
    <source>
        <dbReference type="ARBA" id="ARBA00008239"/>
    </source>
</evidence>
<keyword evidence="12" id="KW-0175">Coiled coil</keyword>
<evidence type="ECO:0000313" key="15">
    <source>
        <dbReference type="Proteomes" id="UP000185062"/>
    </source>
</evidence>
<dbReference type="SUPFAM" id="SSF55874">
    <property type="entry name" value="ATPase domain of HSP90 chaperone/DNA topoisomerase II/histidine kinase"/>
    <property type="match status" value="1"/>
</dbReference>
<dbReference type="InterPro" id="IPR036890">
    <property type="entry name" value="HATPase_C_sf"/>
</dbReference>
<proteinExistence type="inferred from homology"/>
<dbReference type="GO" id="GO:0005524">
    <property type="term" value="F:ATP binding"/>
    <property type="evidence" value="ECO:0007669"/>
    <property type="project" value="UniProtKB-UniRule"/>
</dbReference>
<dbReference type="PIRSF" id="PIRSF002583">
    <property type="entry name" value="Hsp90"/>
    <property type="match status" value="1"/>
</dbReference>
<feature type="binding site" evidence="11">
    <location>
        <position position="88"/>
    </location>
    <ligand>
        <name>ATP</name>
        <dbReference type="ChEBI" id="CHEBI:30616"/>
    </ligand>
</feature>
<accession>A0A1N6GHM3</accession>
<dbReference type="PRINTS" id="PR00775">
    <property type="entry name" value="HEATSHOCK90"/>
</dbReference>
<evidence type="ECO:0000256" key="10">
    <source>
        <dbReference type="HAMAP-Rule" id="MF_00505"/>
    </source>
</evidence>
<dbReference type="GO" id="GO:0051082">
    <property type="term" value="F:unfolded protein binding"/>
    <property type="evidence" value="ECO:0007669"/>
    <property type="project" value="UniProtKB-UniRule"/>
</dbReference>
<comment type="similarity">
    <text evidence="2 10">Belongs to the heat shock protein 90 family.</text>
</comment>
<feature type="domain" description="Histidine kinase/HSP90-like ATPase" evidence="13">
    <location>
        <begin position="30"/>
        <end position="187"/>
    </location>
</feature>
<dbReference type="Pfam" id="PF13589">
    <property type="entry name" value="HATPase_c_3"/>
    <property type="match status" value="1"/>
</dbReference>
<keyword evidence="15" id="KW-1185">Reference proteome</keyword>
<dbReference type="PROSITE" id="PS00298">
    <property type="entry name" value="HSP90"/>
    <property type="match status" value="1"/>
</dbReference>
<evidence type="ECO:0000256" key="4">
    <source>
        <dbReference type="ARBA" id="ARBA00022741"/>
    </source>
</evidence>
<keyword evidence="3 10" id="KW-0963">Cytoplasm</keyword>
<keyword evidence="4 10" id="KW-0547">Nucleotide-binding</keyword>
<dbReference type="EMBL" id="FSRO01000001">
    <property type="protein sequence ID" value="SIO07040.1"/>
    <property type="molecule type" value="Genomic_DNA"/>
</dbReference>
<sequence>MQAETTKEHMSFQAEAKQLLKLMIHSLYSNKEIFLRELISNASDAADKLRFEGLTDSALYESDSELKIRVSYNADDRTITIADNGIGMSRQEVIDHIGTIAKSGTREFFNSLTGDQAKDTHLIGQFGVGFYSAFIVADKVTLITRRAGLTVEHGVCWESSGEGEYTLETVEKEMRGTEIILHLRQDEDELLNGHRLRSIIRKYSDHITLPIVMKKEEWSQEDNKNNITDEDETINQASALWTRAKNEITPEQYNEFYKHVGHDFEPPLAYVHARVEGKQEYIQLLYIPSRAPFDMFDREHRHGVKLYVQRVFIMDDAEKLLPNYLRFVRGIIDSNNLPLNVSREILQESKDIETIRAGAVKKVLGLIEELSNSEEEAGKEKFKTFYREFGQVLKEGVGEDYSNRERIAKLLRFISTHNEAADEPAVSLNDYIGRMKAGQEKIYYVTADNLKAARSSPHLEVFRKKDIEVLLLCERVDEWLVTNLAQFEGKSLQSVAKGSLDLGDLEDEVEKQEREKETDEYRDLTERMKSVLDEQVKDVRVTLRLTESPACLVADTHDMSGNLERLLKSAGQKVNHAKPILEINPHHPMVQRLKTEENHFDDWSHILFDQALLAEGGQPNDPAAFVKRLNDLLLSTSLYGK</sequence>
<protein>
    <recommendedName>
        <fullName evidence="9 10">Chaperone protein HtpG</fullName>
    </recommendedName>
    <alternativeName>
        <fullName evidence="10">Heat shock protein HtpG</fullName>
    </alternativeName>
    <alternativeName>
        <fullName evidence="10">High temperature protein G</fullName>
    </alternativeName>
</protein>
<feature type="binding site" evidence="11">
    <location>
        <position position="177"/>
    </location>
    <ligand>
        <name>ATP</name>
        <dbReference type="ChEBI" id="CHEBI:30616"/>
    </ligand>
</feature>
<dbReference type="Gene3D" id="3.40.50.11260">
    <property type="match status" value="1"/>
</dbReference>
<evidence type="ECO:0000256" key="1">
    <source>
        <dbReference type="ARBA" id="ARBA00004496"/>
    </source>
</evidence>
<evidence type="ECO:0000256" key="7">
    <source>
        <dbReference type="ARBA" id="ARBA00023186"/>
    </source>
</evidence>
<evidence type="ECO:0000256" key="11">
    <source>
        <dbReference type="PIRSR" id="PIRSR002583-1"/>
    </source>
</evidence>
<evidence type="ECO:0000256" key="8">
    <source>
        <dbReference type="ARBA" id="ARBA00058590"/>
    </source>
</evidence>
<feature type="binding site" evidence="11">
    <location>
        <position position="83"/>
    </location>
    <ligand>
        <name>ATP</name>
        <dbReference type="ChEBI" id="CHEBI:30616"/>
    </ligand>
</feature>
<feature type="binding site" evidence="11">
    <location>
        <position position="41"/>
    </location>
    <ligand>
        <name>ATP</name>
        <dbReference type="ChEBI" id="CHEBI:30616"/>
    </ligand>
</feature>
<feature type="binding site" evidence="11">
    <location>
        <begin position="125"/>
        <end position="130"/>
    </location>
    <ligand>
        <name>ATP</name>
        <dbReference type="ChEBI" id="CHEBI:30616"/>
    </ligand>
</feature>
<comment type="subunit">
    <text evidence="10">Homodimer.</text>
</comment>
<keyword evidence="6 10" id="KW-0346">Stress response</keyword>
<dbReference type="SUPFAM" id="SSF110942">
    <property type="entry name" value="HSP90 C-terminal domain"/>
    <property type="match status" value="1"/>
</dbReference>
<name>A0A1N6GHM3_9PROT</name>
<gene>
    <name evidence="10" type="primary">htpG</name>
    <name evidence="14" type="ORF">SAMN02743940_0711</name>
</gene>
<dbReference type="eggNOG" id="COG0326">
    <property type="taxonomic scope" value="Bacteria"/>
</dbReference>
<dbReference type="Pfam" id="PF00183">
    <property type="entry name" value="HSP90"/>
    <property type="match status" value="1"/>
</dbReference>
<keyword evidence="7 10" id="KW-0143">Chaperone</keyword>
<dbReference type="Gene3D" id="3.30.565.10">
    <property type="entry name" value="Histidine kinase-like ATPase, C-terminal domain"/>
    <property type="match status" value="1"/>
</dbReference>
<dbReference type="InterPro" id="IPR003594">
    <property type="entry name" value="HATPase_dom"/>
</dbReference>
<feature type="binding site" evidence="11">
    <location>
        <position position="343"/>
    </location>
    <ligand>
        <name>ATP</name>
        <dbReference type="ChEBI" id="CHEBI:30616"/>
    </ligand>
</feature>
<feature type="coiled-coil region" evidence="12">
    <location>
        <begin position="495"/>
        <end position="534"/>
    </location>
</feature>
<comment type="function">
    <text evidence="8 10">Molecular chaperone. Has ATPase activity.</text>
</comment>
<reference evidence="14 15" key="1">
    <citation type="submission" date="2016-12" db="EMBL/GenBank/DDBJ databases">
        <authorList>
            <person name="Song W.-J."/>
            <person name="Kurnit D.M."/>
        </authorList>
    </citation>
    <scope>NUCLEOTIDE SEQUENCE [LARGE SCALE GENOMIC DNA]</scope>
    <source>
        <strain evidence="14 15">ATCC 49181</strain>
    </source>
</reference>
<dbReference type="FunFam" id="3.30.230.80:FF:000002">
    <property type="entry name" value="Molecular chaperone HtpG"/>
    <property type="match status" value="1"/>
</dbReference>
<comment type="caution">
    <text evidence="10">Lacks conserved residue(s) required for the propagation of feature annotation.</text>
</comment>
<dbReference type="InterPro" id="IPR020568">
    <property type="entry name" value="Ribosomal_Su5_D2-typ_SF"/>
</dbReference>
<dbReference type="Gene3D" id="3.30.230.80">
    <property type="match status" value="1"/>
</dbReference>
<feature type="binding site" evidence="11">
    <location>
        <begin position="103"/>
        <end position="104"/>
    </location>
    <ligand>
        <name>ATP</name>
        <dbReference type="ChEBI" id="CHEBI:30616"/>
    </ligand>
</feature>
<dbReference type="Gene3D" id="1.20.120.790">
    <property type="entry name" value="Heat shock protein 90, C-terminal domain"/>
    <property type="match status" value="1"/>
</dbReference>
<dbReference type="SUPFAM" id="SSF54211">
    <property type="entry name" value="Ribosomal protein S5 domain 2-like"/>
    <property type="match status" value="1"/>
</dbReference>
<dbReference type="Proteomes" id="UP000185062">
    <property type="component" value="Unassembled WGS sequence"/>
</dbReference>
<feature type="binding site" evidence="11">
    <location>
        <position position="37"/>
    </location>
    <ligand>
        <name>ATP</name>
        <dbReference type="ChEBI" id="CHEBI:30616"/>
    </ligand>
</feature>
<dbReference type="InterPro" id="IPR001404">
    <property type="entry name" value="Hsp90_fam"/>
</dbReference>
<dbReference type="GO" id="GO:0005737">
    <property type="term" value="C:cytoplasm"/>
    <property type="evidence" value="ECO:0007669"/>
    <property type="project" value="UniProtKB-SubCell"/>
</dbReference>
<evidence type="ECO:0000313" key="14">
    <source>
        <dbReference type="EMBL" id="SIO07040.1"/>
    </source>
</evidence>
<dbReference type="InterPro" id="IPR037196">
    <property type="entry name" value="HSP90_C"/>
</dbReference>